<evidence type="ECO:0000259" key="7">
    <source>
        <dbReference type="SMART" id="SM00382"/>
    </source>
</evidence>
<dbReference type="InterPro" id="IPR003593">
    <property type="entry name" value="AAA+_ATPase"/>
</dbReference>
<dbReference type="PANTHER" id="PTHR11638:SF18">
    <property type="entry name" value="HEAT SHOCK PROTEIN 104"/>
    <property type="match status" value="1"/>
</dbReference>
<dbReference type="InterPro" id="IPR028299">
    <property type="entry name" value="ClpA/B_CS2"/>
</dbReference>
<dbReference type="Pfam" id="PF10431">
    <property type="entry name" value="ClpB_D2-small"/>
    <property type="match status" value="1"/>
</dbReference>
<dbReference type="GO" id="GO:0034605">
    <property type="term" value="P:cellular response to heat"/>
    <property type="evidence" value="ECO:0007669"/>
    <property type="project" value="TreeGrafter"/>
</dbReference>
<feature type="domain" description="AAA+ ATPase" evidence="7">
    <location>
        <begin position="168"/>
        <end position="313"/>
    </location>
</feature>
<evidence type="ECO:0000256" key="5">
    <source>
        <dbReference type="RuleBase" id="RU004432"/>
    </source>
</evidence>
<keyword evidence="2 5" id="KW-0547">Nucleotide-binding</keyword>
<keyword evidence="4 5" id="KW-0143">Chaperone</keyword>
<dbReference type="Pfam" id="PF00004">
    <property type="entry name" value="AAA"/>
    <property type="match status" value="1"/>
</dbReference>
<accession>E1X0Q2</accession>
<dbReference type="KEGG" id="bmx:BMS_1537"/>
<dbReference type="eggNOG" id="COG0542">
    <property type="taxonomic scope" value="Bacteria"/>
</dbReference>
<dbReference type="Pfam" id="PF17871">
    <property type="entry name" value="AAA_lid_9"/>
    <property type="match status" value="1"/>
</dbReference>
<dbReference type="Pfam" id="PF02861">
    <property type="entry name" value="Clp_N"/>
    <property type="match status" value="1"/>
</dbReference>
<dbReference type="PROSITE" id="PS00870">
    <property type="entry name" value="CLPAB_1"/>
    <property type="match status" value="1"/>
</dbReference>
<evidence type="ECO:0000256" key="1">
    <source>
        <dbReference type="ARBA" id="ARBA00022737"/>
    </source>
</evidence>
<dbReference type="InterPro" id="IPR027417">
    <property type="entry name" value="P-loop_NTPase"/>
</dbReference>
<keyword evidence="3 5" id="KW-0067">ATP-binding</keyword>
<dbReference type="SMART" id="SM00382">
    <property type="entry name" value="AAA"/>
    <property type="match status" value="2"/>
</dbReference>
<dbReference type="PROSITE" id="PS00871">
    <property type="entry name" value="CLPAB_2"/>
    <property type="match status" value="1"/>
</dbReference>
<dbReference type="InterPro" id="IPR004176">
    <property type="entry name" value="Clp_R_N"/>
</dbReference>
<dbReference type="HOGENOM" id="CLU_005070_1_0_7"/>
<dbReference type="GO" id="GO:0016887">
    <property type="term" value="F:ATP hydrolysis activity"/>
    <property type="evidence" value="ECO:0007669"/>
    <property type="project" value="InterPro"/>
</dbReference>
<dbReference type="SUPFAM" id="SSF52540">
    <property type="entry name" value="P-loop containing nucleoside triphosphate hydrolases"/>
    <property type="match status" value="2"/>
</dbReference>
<gene>
    <name evidence="9" type="primary">clpB</name>
    <name evidence="9" type="ordered locus">BMS_1537</name>
</gene>
<keyword evidence="10" id="KW-1185">Reference proteome</keyword>
<dbReference type="InterPro" id="IPR003959">
    <property type="entry name" value="ATPase_AAA_core"/>
</dbReference>
<evidence type="ECO:0000313" key="9">
    <source>
        <dbReference type="EMBL" id="CBW26390.1"/>
    </source>
</evidence>
<evidence type="ECO:0000256" key="6">
    <source>
        <dbReference type="SAM" id="Coils"/>
    </source>
</evidence>
<dbReference type="InterPro" id="IPR041546">
    <property type="entry name" value="ClpA/ClpB_AAA_lid"/>
</dbReference>
<proteinExistence type="inferred from homology"/>
<feature type="domain" description="AAA+ ATPase" evidence="7">
    <location>
        <begin position="552"/>
        <end position="701"/>
    </location>
</feature>
<dbReference type="Pfam" id="PF07724">
    <property type="entry name" value="AAA_2"/>
    <property type="match status" value="1"/>
</dbReference>
<dbReference type="Gene3D" id="1.10.1780.10">
    <property type="entry name" value="Clp, N-terminal domain"/>
    <property type="match status" value="1"/>
</dbReference>
<dbReference type="PATRIC" id="fig|862908.3.peg.1463"/>
<dbReference type="STRING" id="862908.BMS_1537"/>
<dbReference type="CDD" id="cd00009">
    <property type="entry name" value="AAA"/>
    <property type="match status" value="1"/>
</dbReference>
<keyword evidence="1" id="KW-0677">Repeat</keyword>
<reference evidence="10" key="1">
    <citation type="journal article" date="2013" name="ISME J.">
        <title>A small predatory core genome in the divergent marine Bacteriovorax marinus SJ and the terrestrial Bdellovibrio bacteriovorus.</title>
        <authorList>
            <person name="Crossman L.C."/>
            <person name="Chen H."/>
            <person name="Cerdeno-Tarraga A.M."/>
            <person name="Brooks K."/>
            <person name="Quail M.A."/>
            <person name="Pineiro S.A."/>
            <person name="Hobley L."/>
            <person name="Sockett R.E."/>
            <person name="Bentley S.D."/>
            <person name="Parkhill J."/>
            <person name="Williams H.N."/>
            <person name="Stine O.C."/>
        </authorList>
    </citation>
    <scope>NUCLEOTIDE SEQUENCE [LARGE SCALE GENOMIC DNA]</scope>
    <source>
        <strain evidence="10">ATCC BAA-682 / DSM 15412 / SJ</strain>
    </source>
</reference>
<comment type="similarity">
    <text evidence="5">Belongs to the ClpA/ClpB family.</text>
</comment>
<dbReference type="InterPro" id="IPR050130">
    <property type="entry name" value="ClpA_ClpB"/>
</dbReference>
<dbReference type="SUPFAM" id="SSF81923">
    <property type="entry name" value="Double Clp-N motif"/>
    <property type="match status" value="1"/>
</dbReference>
<dbReference type="PANTHER" id="PTHR11638">
    <property type="entry name" value="ATP-DEPENDENT CLP PROTEASE"/>
    <property type="match status" value="1"/>
</dbReference>
<feature type="coiled-coil region" evidence="6">
    <location>
        <begin position="398"/>
        <end position="456"/>
    </location>
</feature>
<dbReference type="InterPro" id="IPR019489">
    <property type="entry name" value="Clp_ATPase_C"/>
</dbReference>
<dbReference type="PRINTS" id="PR00300">
    <property type="entry name" value="CLPPROTEASEA"/>
</dbReference>
<sequence length="791" mass="88342">MNKFDSIITGSLDIAQSEALKRKNSTLSAVHLLWGLLTNPQTFSKKALAAHKKEVLKLLEALPTVSNAISVEQLRPDASLSEWLTFASSDVVQRGGESVGERDLLKYLPKIFPQLDIDYNEFANEESESEVPSFLINLNELAEQGKLDPVIGRTKEIRAVMEILGRRSKNNPILVGPAGVGKTAIVEGLAESIVKGNVPDVLEGKTVYSLEMGSLMAGTKFRGEFEERLQGLIKFLKEKAGECILFIDEIHQLVGAGKTDGAMDAANLLKPALARGELNCIGATTDEEYQKYILGDSALDRRFRSVPVLEPSTEDAVEILMGVRDKLEAHHGIKISDEAVYNSVFLSDQYIKDKNLPDKAIDLIDESASALKLSAEAMPSKLVDLESLIRSKKIYSKIEKNSAKEKELEREIAELEKDFSEQKNLWEKEVFSMKQVSTLKSDLERYKFELEQAERKQDYEKASELKYSLIPETEAELEKCAHEWVLGAKDIANVISRQKGIPVEKILKSKQENILKIEDYLRSKVYGQEEALHEISETLIASHAGLSDPSRPLGSFLFVGPSGVGKTETAKSVCEYLFNGPDNLIRLDMSEFSEKHSIAKLIGSPPGYIGHDEGGVLTEAVRKKPYSVILFDEIEKAHHDFSDILLQILDDGRLTDSKGRTVDFKNTIIMLTTNSKNLELDFKPEVLGRIDARLNFNELSEDVMHELVSKQVRLLNDRLTEKELTVELGDQLIDHISKLGYDPRYGARPLQSVFNRIVVRPLSKQILKGELGRDRIVLNWSDASGGELTFN</sequence>
<evidence type="ECO:0000256" key="2">
    <source>
        <dbReference type="ARBA" id="ARBA00022741"/>
    </source>
</evidence>
<dbReference type="EMBL" id="FQ312005">
    <property type="protein sequence ID" value="CBW26390.1"/>
    <property type="molecule type" value="Genomic_DNA"/>
</dbReference>
<dbReference type="GO" id="GO:0005524">
    <property type="term" value="F:ATP binding"/>
    <property type="evidence" value="ECO:0007669"/>
    <property type="project" value="UniProtKB-KW"/>
</dbReference>
<dbReference type="GO" id="GO:0005737">
    <property type="term" value="C:cytoplasm"/>
    <property type="evidence" value="ECO:0007669"/>
    <property type="project" value="TreeGrafter"/>
</dbReference>
<dbReference type="FunFam" id="3.40.50.300:FF:000025">
    <property type="entry name" value="ATP-dependent Clp protease subunit"/>
    <property type="match status" value="1"/>
</dbReference>
<protein>
    <submittedName>
        <fullName evidence="9">ClpB protein (Heat shock protein f84.1)</fullName>
    </submittedName>
</protein>
<evidence type="ECO:0000259" key="8">
    <source>
        <dbReference type="SMART" id="SM01086"/>
    </source>
</evidence>
<evidence type="ECO:0000313" key="10">
    <source>
        <dbReference type="Proteomes" id="UP000008963"/>
    </source>
</evidence>
<evidence type="ECO:0000256" key="4">
    <source>
        <dbReference type="ARBA" id="ARBA00023186"/>
    </source>
</evidence>
<dbReference type="Proteomes" id="UP000008963">
    <property type="component" value="Chromosome"/>
</dbReference>
<dbReference type="SMART" id="SM01086">
    <property type="entry name" value="ClpB_D2-small"/>
    <property type="match status" value="1"/>
</dbReference>
<dbReference type="CDD" id="cd19499">
    <property type="entry name" value="RecA-like_ClpB_Hsp104-like"/>
    <property type="match status" value="1"/>
</dbReference>
<keyword evidence="6" id="KW-0175">Coiled coil</keyword>
<dbReference type="Gene3D" id="3.40.50.300">
    <property type="entry name" value="P-loop containing nucleotide triphosphate hydrolases"/>
    <property type="match status" value="3"/>
</dbReference>
<organism evidence="9 10">
    <name type="scientific">Halobacteriovorax marinus (strain ATCC BAA-682 / DSM 15412 / SJ)</name>
    <name type="common">Bacteriovorax marinus</name>
    <dbReference type="NCBI Taxonomy" id="862908"/>
    <lineage>
        <taxon>Bacteria</taxon>
        <taxon>Pseudomonadati</taxon>
        <taxon>Bdellovibrionota</taxon>
        <taxon>Bacteriovoracia</taxon>
        <taxon>Bacteriovoracales</taxon>
        <taxon>Halobacteriovoraceae</taxon>
        <taxon>Halobacteriovorax</taxon>
    </lineage>
</organism>
<dbReference type="InterPro" id="IPR018368">
    <property type="entry name" value="ClpA/B_CS1"/>
</dbReference>
<name>E1X0Q2_HALMS</name>
<dbReference type="OrthoDB" id="5287200at2"/>
<dbReference type="InterPro" id="IPR001270">
    <property type="entry name" value="ClpA/B"/>
</dbReference>
<dbReference type="AlphaFoldDB" id="E1X0Q2"/>
<dbReference type="InterPro" id="IPR036628">
    <property type="entry name" value="Clp_N_dom_sf"/>
</dbReference>
<dbReference type="Gene3D" id="1.10.8.60">
    <property type="match status" value="1"/>
</dbReference>
<dbReference type="RefSeq" id="WP_014244173.1">
    <property type="nucleotide sequence ID" value="NC_016620.1"/>
</dbReference>
<feature type="domain" description="Clp ATPase C-terminal" evidence="8">
    <location>
        <begin position="699"/>
        <end position="790"/>
    </location>
</feature>
<evidence type="ECO:0000256" key="3">
    <source>
        <dbReference type="ARBA" id="ARBA00022840"/>
    </source>
</evidence>